<keyword evidence="5 7" id="KW-1133">Transmembrane helix</keyword>
<accession>A0ABS4I8P4</accession>
<keyword evidence="6 7" id="KW-0472">Membrane</keyword>
<feature type="domain" description="EamA" evidence="8">
    <location>
        <begin position="146"/>
        <end position="281"/>
    </location>
</feature>
<feature type="transmembrane region" description="Helical" evidence="7">
    <location>
        <begin position="146"/>
        <end position="167"/>
    </location>
</feature>
<feature type="transmembrane region" description="Helical" evidence="7">
    <location>
        <begin position="206"/>
        <end position="227"/>
    </location>
</feature>
<dbReference type="Gene3D" id="1.10.3730.20">
    <property type="match status" value="1"/>
</dbReference>
<dbReference type="InterPro" id="IPR050638">
    <property type="entry name" value="AA-Vitamin_Transporters"/>
</dbReference>
<evidence type="ECO:0000256" key="4">
    <source>
        <dbReference type="ARBA" id="ARBA00022692"/>
    </source>
</evidence>
<dbReference type="InterPro" id="IPR000620">
    <property type="entry name" value="EamA_dom"/>
</dbReference>
<comment type="similarity">
    <text evidence="2">Belongs to the EamA transporter family.</text>
</comment>
<protein>
    <submittedName>
        <fullName evidence="9">Drug/metabolite transporter (DMT)-like permease</fullName>
    </submittedName>
</protein>
<evidence type="ECO:0000256" key="5">
    <source>
        <dbReference type="ARBA" id="ARBA00022989"/>
    </source>
</evidence>
<dbReference type="EMBL" id="JAGGKV010000031">
    <property type="protein sequence ID" value="MBP1967302.1"/>
    <property type="molecule type" value="Genomic_DNA"/>
</dbReference>
<organism evidence="9 10">
    <name type="scientific">Paenibacillus aceris</name>
    <dbReference type="NCBI Taxonomy" id="869555"/>
    <lineage>
        <taxon>Bacteria</taxon>
        <taxon>Bacillati</taxon>
        <taxon>Bacillota</taxon>
        <taxon>Bacilli</taxon>
        <taxon>Bacillales</taxon>
        <taxon>Paenibacillaceae</taxon>
        <taxon>Paenibacillus</taxon>
    </lineage>
</organism>
<feature type="domain" description="EamA" evidence="8">
    <location>
        <begin position="4"/>
        <end position="136"/>
    </location>
</feature>
<feature type="transmembrane region" description="Helical" evidence="7">
    <location>
        <begin position="120"/>
        <end position="140"/>
    </location>
</feature>
<proteinExistence type="inferred from homology"/>
<keyword evidence="3" id="KW-1003">Cell membrane</keyword>
<name>A0ABS4I8P4_9BACL</name>
<evidence type="ECO:0000256" key="3">
    <source>
        <dbReference type="ARBA" id="ARBA00022475"/>
    </source>
</evidence>
<feature type="transmembrane region" description="Helical" evidence="7">
    <location>
        <begin position="95"/>
        <end position="113"/>
    </location>
</feature>
<keyword evidence="10" id="KW-1185">Reference proteome</keyword>
<evidence type="ECO:0000256" key="6">
    <source>
        <dbReference type="ARBA" id="ARBA00023136"/>
    </source>
</evidence>
<comment type="subcellular location">
    <subcellularLocation>
        <location evidence="1">Cell membrane</location>
        <topology evidence="1">Multi-pass membrane protein</topology>
    </subcellularLocation>
</comment>
<evidence type="ECO:0000313" key="9">
    <source>
        <dbReference type="EMBL" id="MBP1967302.1"/>
    </source>
</evidence>
<evidence type="ECO:0000256" key="7">
    <source>
        <dbReference type="SAM" id="Phobius"/>
    </source>
</evidence>
<evidence type="ECO:0000313" key="10">
    <source>
        <dbReference type="Proteomes" id="UP001519344"/>
    </source>
</evidence>
<feature type="transmembrane region" description="Helical" evidence="7">
    <location>
        <begin position="179"/>
        <end position="200"/>
    </location>
</feature>
<keyword evidence="4 7" id="KW-0812">Transmembrane</keyword>
<evidence type="ECO:0000256" key="2">
    <source>
        <dbReference type="ARBA" id="ARBA00007362"/>
    </source>
</evidence>
<evidence type="ECO:0000259" key="8">
    <source>
        <dbReference type="Pfam" id="PF00892"/>
    </source>
</evidence>
<dbReference type="PANTHER" id="PTHR32322:SF18">
    <property type="entry name" value="S-ADENOSYLMETHIONINE_S-ADENOSYLHOMOCYSTEINE TRANSPORTER"/>
    <property type="match status" value="1"/>
</dbReference>
<dbReference type="SUPFAM" id="SSF103481">
    <property type="entry name" value="Multidrug resistance efflux transporter EmrE"/>
    <property type="match status" value="2"/>
</dbReference>
<evidence type="ECO:0000256" key="1">
    <source>
        <dbReference type="ARBA" id="ARBA00004651"/>
    </source>
</evidence>
<sequence length="295" mass="32366">MLRSYLLLIFCVTVWGSNFVFGNMLAKQFSPLFLAMARLLFISLFLLCYTRVRHRFVPVGKQEWKLLILLGLIGVFINQWSFYQGLQTADPTTSALILALTPITTALLAALFLKEALTVTMLAGSLVAISGVFLVVFNGARLAFTIGHLWIFITMITFAISIVLVRLLARRLPPIITTLYSTLVGFGTMVPVVLAGGTGWNISHEAWAWALLIITAILMHGIVTLIWNSQLQKVGAAKAAMFSNLEPFVAMIVGYVILGQLVTSQQMIGSLFIVGGVTLASLTLSKRKSQRVLSQ</sequence>
<feature type="transmembrane region" description="Helical" evidence="7">
    <location>
        <begin position="239"/>
        <end position="261"/>
    </location>
</feature>
<feature type="transmembrane region" description="Helical" evidence="7">
    <location>
        <begin position="32"/>
        <end position="52"/>
    </location>
</feature>
<dbReference type="InterPro" id="IPR037185">
    <property type="entry name" value="EmrE-like"/>
</dbReference>
<reference evidence="9 10" key="1">
    <citation type="submission" date="2021-03" db="EMBL/GenBank/DDBJ databases">
        <title>Genomic Encyclopedia of Type Strains, Phase IV (KMG-IV): sequencing the most valuable type-strain genomes for metagenomic binning, comparative biology and taxonomic classification.</title>
        <authorList>
            <person name="Goeker M."/>
        </authorList>
    </citation>
    <scope>NUCLEOTIDE SEQUENCE [LARGE SCALE GENOMIC DNA]</scope>
    <source>
        <strain evidence="9 10">DSM 24950</strain>
    </source>
</reference>
<dbReference type="PANTHER" id="PTHR32322">
    <property type="entry name" value="INNER MEMBRANE TRANSPORTER"/>
    <property type="match status" value="1"/>
</dbReference>
<dbReference type="RefSeq" id="WP_167052692.1">
    <property type="nucleotide sequence ID" value="NZ_JAAOZR010000004.1"/>
</dbReference>
<dbReference type="Proteomes" id="UP001519344">
    <property type="component" value="Unassembled WGS sequence"/>
</dbReference>
<comment type="caution">
    <text evidence="9">The sequence shown here is derived from an EMBL/GenBank/DDBJ whole genome shotgun (WGS) entry which is preliminary data.</text>
</comment>
<gene>
    <name evidence="9" type="ORF">J2Z65_006567</name>
</gene>
<feature type="transmembrane region" description="Helical" evidence="7">
    <location>
        <begin position="267"/>
        <end position="285"/>
    </location>
</feature>
<dbReference type="Pfam" id="PF00892">
    <property type="entry name" value="EamA"/>
    <property type="match status" value="2"/>
</dbReference>
<feature type="transmembrane region" description="Helical" evidence="7">
    <location>
        <begin position="64"/>
        <end position="83"/>
    </location>
</feature>